<dbReference type="AlphaFoldDB" id="A0A1I0HBR6"/>
<dbReference type="GO" id="GO:0030170">
    <property type="term" value="F:pyridoxal phosphate binding"/>
    <property type="evidence" value="ECO:0007669"/>
    <property type="project" value="UniProtKB-UniRule"/>
</dbReference>
<dbReference type="FunFam" id="3.20.20.10:FF:000018">
    <property type="entry name" value="Pyridoxal phosphate homeostasis protein"/>
    <property type="match status" value="1"/>
</dbReference>
<organism evidence="6 7">
    <name type="scientific">[Clostridium] aminophilum</name>
    <dbReference type="NCBI Taxonomy" id="1526"/>
    <lineage>
        <taxon>Bacteria</taxon>
        <taxon>Bacillati</taxon>
        <taxon>Bacillota</taxon>
        <taxon>Clostridia</taxon>
        <taxon>Lachnospirales</taxon>
        <taxon>Lachnospiraceae</taxon>
    </lineage>
</organism>
<dbReference type="RefSeq" id="WP_074650163.1">
    <property type="nucleotide sequence ID" value="NZ_FOIL01000047.1"/>
</dbReference>
<dbReference type="Proteomes" id="UP000199820">
    <property type="component" value="Unassembled WGS sequence"/>
</dbReference>
<evidence type="ECO:0000256" key="3">
    <source>
        <dbReference type="PIRSR" id="PIRSR004848-1"/>
    </source>
</evidence>
<dbReference type="PIRSF" id="PIRSF004848">
    <property type="entry name" value="YBL036c_PLPDEIII"/>
    <property type="match status" value="1"/>
</dbReference>
<dbReference type="Gene3D" id="3.20.20.10">
    <property type="entry name" value="Alanine racemase"/>
    <property type="match status" value="1"/>
</dbReference>
<reference evidence="6 7" key="1">
    <citation type="submission" date="2016-10" db="EMBL/GenBank/DDBJ databases">
        <authorList>
            <person name="de Groot N.N."/>
        </authorList>
    </citation>
    <scope>NUCLEOTIDE SEQUENCE [LARGE SCALE GENOMIC DNA]</scope>
    <source>
        <strain evidence="6 7">KH1P1</strain>
    </source>
</reference>
<evidence type="ECO:0000256" key="2">
    <source>
        <dbReference type="HAMAP-Rule" id="MF_02087"/>
    </source>
</evidence>
<proteinExistence type="inferred from homology"/>
<dbReference type="CDD" id="cd00635">
    <property type="entry name" value="PLPDE_III_YBL036c_like"/>
    <property type="match status" value="1"/>
</dbReference>
<dbReference type="SUPFAM" id="SSF51419">
    <property type="entry name" value="PLP-binding barrel"/>
    <property type="match status" value="1"/>
</dbReference>
<evidence type="ECO:0000259" key="5">
    <source>
        <dbReference type="Pfam" id="PF01168"/>
    </source>
</evidence>
<dbReference type="InterPro" id="IPR001608">
    <property type="entry name" value="Ala_racemase_N"/>
</dbReference>
<dbReference type="OrthoDB" id="9804072at2"/>
<sequence length="246" mass="27663">MTPEKTEGVELTPEEIRENLDCIEENVKRACQRTGRDPQEVTICAVSKLKPVEDIRAAMSAGQKLFGENYVQEIQQKYEILGNEAEWHMIGHLQRNKVKYIIDKVTLIHSVDSLPLAEQIEKEAAKHGKVMDVLLEVNIAGEESKWGFTAEETEEAAKTIGTLPHVRVRGLMTSAPYTEDAETNRVHFRNLRRLFDQLKNDSFPGVEPEILSMGMTGDYVVAVEEGSTMVRVGTGIFGARDYSKKN</sequence>
<keyword evidence="7" id="KW-1185">Reference proteome</keyword>
<protein>
    <recommendedName>
        <fullName evidence="2">Pyridoxal phosphate homeostasis protein</fullName>
        <shortName evidence="2">PLP homeostasis protein</shortName>
    </recommendedName>
</protein>
<feature type="modified residue" description="N6-(pyridoxal phosphate)lysine" evidence="2 3">
    <location>
        <position position="48"/>
    </location>
</feature>
<feature type="domain" description="Alanine racemase N-terminal" evidence="5">
    <location>
        <begin position="19"/>
        <end position="240"/>
    </location>
</feature>
<dbReference type="PANTHER" id="PTHR10146">
    <property type="entry name" value="PROLINE SYNTHETASE CO-TRANSCRIBED BACTERIAL HOMOLOG PROTEIN"/>
    <property type="match status" value="1"/>
</dbReference>
<dbReference type="EMBL" id="FOIL01000047">
    <property type="protein sequence ID" value="SET81230.1"/>
    <property type="molecule type" value="Genomic_DNA"/>
</dbReference>
<comment type="similarity">
    <text evidence="2 4">Belongs to the pyridoxal phosphate-binding protein YggS/PROSC family.</text>
</comment>
<evidence type="ECO:0000313" key="7">
    <source>
        <dbReference type="Proteomes" id="UP000199820"/>
    </source>
</evidence>
<dbReference type="Pfam" id="PF01168">
    <property type="entry name" value="Ala_racemase_N"/>
    <property type="match status" value="1"/>
</dbReference>
<dbReference type="PANTHER" id="PTHR10146:SF14">
    <property type="entry name" value="PYRIDOXAL PHOSPHATE HOMEOSTASIS PROTEIN"/>
    <property type="match status" value="1"/>
</dbReference>
<name>A0A1I0HBR6_9FIRM</name>
<dbReference type="PROSITE" id="PS01211">
    <property type="entry name" value="UPF0001"/>
    <property type="match status" value="1"/>
</dbReference>
<keyword evidence="1 2" id="KW-0663">Pyridoxal phosphate</keyword>
<dbReference type="InterPro" id="IPR011078">
    <property type="entry name" value="PyrdxlP_homeostasis"/>
</dbReference>
<evidence type="ECO:0000256" key="4">
    <source>
        <dbReference type="RuleBase" id="RU004514"/>
    </source>
</evidence>
<dbReference type="HAMAP" id="MF_02087">
    <property type="entry name" value="PLP_homeostasis"/>
    <property type="match status" value="1"/>
</dbReference>
<comment type="function">
    <text evidence="2">Pyridoxal 5'-phosphate (PLP)-binding protein, which is involved in PLP homeostasis.</text>
</comment>
<comment type="cofactor">
    <cofactor evidence="3">
        <name>pyridoxal 5'-phosphate</name>
        <dbReference type="ChEBI" id="CHEBI:597326"/>
    </cofactor>
</comment>
<evidence type="ECO:0000313" key="6">
    <source>
        <dbReference type="EMBL" id="SET81230.1"/>
    </source>
</evidence>
<gene>
    <name evidence="6" type="ORF">SAMN04487771_104719</name>
</gene>
<dbReference type="InterPro" id="IPR029066">
    <property type="entry name" value="PLP-binding_barrel"/>
</dbReference>
<dbReference type="STRING" id="1526.SAMN02910262_01890"/>
<evidence type="ECO:0000256" key="1">
    <source>
        <dbReference type="ARBA" id="ARBA00022898"/>
    </source>
</evidence>
<dbReference type="NCBIfam" id="TIGR00044">
    <property type="entry name" value="YggS family pyridoxal phosphate-dependent enzyme"/>
    <property type="match status" value="1"/>
</dbReference>
<accession>A0A1I0HBR6</accession>
<dbReference type="eggNOG" id="COG0325">
    <property type="taxonomic scope" value="Bacteria"/>
</dbReference>